<proteinExistence type="predicted"/>
<accession>A0ABS8VLV9</accession>
<name>A0ABS8VLV9_DATST</name>
<keyword evidence="2" id="KW-1185">Reference proteome</keyword>
<comment type="caution">
    <text evidence="1">The sequence shown here is derived from an EMBL/GenBank/DDBJ whole genome shotgun (WGS) entry which is preliminary data.</text>
</comment>
<dbReference type="Proteomes" id="UP000823775">
    <property type="component" value="Unassembled WGS sequence"/>
</dbReference>
<reference evidence="1 2" key="1">
    <citation type="journal article" date="2021" name="BMC Genomics">
        <title>Datura genome reveals duplications of psychoactive alkaloid biosynthetic genes and high mutation rate following tissue culture.</title>
        <authorList>
            <person name="Rajewski A."/>
            <person name="Carter-House D."/>
            <person name="Stajich J."/>
            <person name="Litt A."/>
        </authorList>
    </citation>
    <scope>NUCLEOTIDE SEQUENCE [LARGE SCALE GENOMIC DNA]</scope>
    <source>
        <strain evidence="1">AR-01</strain>
    </source>
</reference>
<protein>
    <recommendedName>
        <fullName evidence="3">PH domain-containing protein</fullName>
    </recommendedName>
</protein>
<evidence type="ECO:0000313" key="2">
    <source>
        <dbReference type="Proteomes" id="UP000823775"/>
    </source>
</evidence>
<dbReference type="EMBL" id="JACEIK010005559">
    <property type="protein sequence ID" value="MCE0481788.1"/>
    <property type="molecule type" value="Genomic_DNA"/>
</dbReference>
<sequence length="122" mass="14210">MTDGAESDEDKWIDQLRFGLNKMKNYYVQFKEKRSITAEVDLRLTPSRMTFQIFMINFKFAIGSLSQCPWILTFLSRAKKFTSPQMKSTLVIELTQFVQVETSKGNWQTKIISLSGWPKSLL</sequence>
<gene>
    <name evidence="1" type="ORF">HAX54_039833</name>
</gene>
<evidence type="ECO:0000313" key="1">
    <source>
        <dbReference type="EMBL" id="MCE0481788.1"/>
    </source>
</evidence>
<evidence type="ECO:0008006" key="3">
    <source>
        <dbReference type="Google" id="ProtNLM"/>
    </source>
</evidence>
<organism evidence="1 2">
    <name type="scientific">Datura stramonium</name>
    <name type="common">Jimsonweed</name>
    <name type="synonym">Common thornapple</name>
    <dbReference type="NCBI Taxonomy" id="4076"/>
    <lineage>
        <taxon>Eukaryota</taxon>
        <taxon>Viridiplantae</taxon>
        <taxon>Streptophyta</taxon>
        <taxon>Embryophyta</taxon>
        <taxon>Tracheophyta</taxon>
        <taxon>Spermatophyta</taxon>
        <taxon>Magnoliopsida</taxon>
        <taxon>eudicotyledons</taxon>
        <taxon>Gunneridae</taxon>
        <taxon>Pentapetalae</taxon>
        <taxon>asterids</taxon>
        <taxon>lamiids</taxon>
        <taxon>Solanales</taxon>
        <taxon>Solanaceae</taxon>
        <taxon>Solanoideae</taxon>
        <taxon>Datureae</taxon>
        <taxon>Datura</taxon>
    </lineage>
</organism>